<proteinExistence type="predicted"/>
<evidence type="ECO:0000313" key="2">
    <source>
        <dbReference type="EMBL" id="MCI3276633.1"/>
    </source>
</evidence>
<comment type="caution">
    <text evidence="2">The sequence shown here is derived from an EMBL/GenBank/DDBJ whole genome shotgun (WGS) entry which is preliminary data.</text>
</comment>
<feature type="region of interest" description="Disordered" evidence="1">
    <location>
        <begin position="157"/>
        <end position="371"/>
    </location>
</feature>
<name>A0ABS9YHC3_9ACTN</name>
<dbReference type="PANTHER" id="PTHR43384">
    <property type="entry name" value="SEPTUM SITE-DETERMINING PROTEIN MIND HOMOLOG, CHLOROPLASTIC-RELATED"/>
    <property type="match status" value="1"/>
</dbReference>
<dbReference type="InterPro" id="IPR027417">
    <property type="entry name" value="P-loop_NTPase"/>
</dbReference>
<dbReference type="InterPro" id="IPR050625">
    <property type="entry name" value="ParA/MinD_ATPase"/>
</dbReference>
<evidence type="ECO:0008006" key="4">
    <source>
        <dbReference type="Google" id="ProtNLM"/>
    </source>
</evidence>
<feature type="compositionally biased region" description="Basic and acidic residues" evidence="1">
    <location>
        <begin position="1"/>
        <end position="11"/>
    </location>
</feature>
<protein>
    <recommendedName>
        <fullName evidence="4">MinD-like ATPase involved in chromosome partitioning or flagellar assembly</fullName>
    </recommendedName>
</protein>
<dbReference type="Gene3D" id="3.40.50.300">
    <property type="entry name" value="P-loop containing nucleotide triphosphate hydrolases"/>
    <property type="match status" value="1"/>
</dbReference>
<dbReference type="RefSeq" id="WP_242773398.1">
    <property type="nucleotide sequence ID" value="NZ_JALDAY010000012.1"/>
</dbReference>
<sequence length="670" mass="68104">MSAEQGERERQGGGNGNWRSGDDWQLEVLRELGELGELGAGGASVRMEGAEGAKEAEGPELPEPASEPTPGLAKASGAGEWEGAVAEQGGAVAERAGAIAEQAGTAVEQAGRIAEQAGAVAGEATAVAGQTGPMAEQTEPNTEQAGAVAELAGPITGQAGPIAKQDRPNTEQAGVLAEQAERNAEQAGPNTGQAGAVAEQAGPITGQAGPIAKQDRPNTEQAGPVAEQDGSLAGRAPLPSASDAAEQTSPVTSPYAVPAPLPPVVASAPHPAQPTPAALDTGYPLPPPAPAVPAPSAAAPTAPLGPPPVAPLAVADTPARPAHTPAGPASPYPAPATPAPPHPSPTPPPRTHIPRTSPQPPSLPSPESVPTLDPRLAVALGRPQHGDSLAHRTGRTLRRLTSSVSQDVAEQTRVARELQQPLATGRVVAVTSIRGGVGKSTVAALLGRTFNHYRHDPVLTLEADAALGTLPVRMGAESVRWSCADLARILTPAMQLTDVIGYLVPVSNGGWLLPASQGRVGAPLDVRTYRTVTLALRRYFAVTVVDCETLPGEVARTAMDTAHARIVVAPTTAEGVGGTRQVLDWLGQLPHSALSTTVVALTAHSPDMTLDVKAARAHLKETGVSVVVLPYDRHLAAGGPIHTDLLAAATREATLELGAEALRRAAVRGS</sequence>
<dbReference type="Proteomes" id="UP001165269">
    <property type="component" value="Unassembled WGS sequence"/>
</dbReference>
<feature type="region of interest" description="Disordered" evidence="1">
    <location>
        <begin position="37"/>
        <end position="89"/>
    </location>
</feature>
<gene>
    <name evidence="2" type="ORF">MQP27_36720</name>
</gene>
<feature type="compositionally biased region" description="Low complexity" evidence="1">
    <location>
        <begin position="311"/>
        <end position="327"/>
    </location>
</feature>
<feature type="compositionally biased region" description="Basic and acidic residues" evidence="1">
    <location>
        <begin position="48"/>
        <end position="57"/>
    </location>
</feature>
<keyword evidence="3" id="KW-1185">Reference proteome</keyword>
<dbReference type="EMBL" id="JALDAY010000012">
    <property type="protein sequence ID" value="MCI3276633.1"/>
    <property type="molecule type" value="Genomic_DNA"/>
</dbReference>
<feature type="region of interest" description="Disordered" evidence="1">
    <location>
        <begin position="1"/>
        <end position="22"/>
    </location>
</feature>
<evidence type="ECO:0000256" key="1">
    <source>
        <dbReference type="SAM" id="MobiDB-lite"/>
    </source>
</evidence>
<dbReference type="PANTHER" id="PTHR43384:SF14">
    <property type="entry name" value="ESX-1 SECRETION-ASSOCIATED PROTEIN ESPI"/>
    <property type="match status" value="1"/>
</dbReference>
<accession>A0ABS9YHC3</accession>
<dbReference type="SUPFAM" id="SSF52540">
    <property type="entry name" value="P-loop containing nucleoside triphosphate hydrolases"/>
    <property type="match status" value="1"/>
</dbReference>
<organism evidence="2 3">
    <name type="scientific">Streptomyces cylindrosporus</name>
    <dbReference type="NCBI Taxonomy" id="2927583"/>
    <lineage>
        <taxon>Bacteria</taxon>
        <taxon>Bacillati</taxon>
        <taxon>Actinomycetota</taxon>
        <taxon>Actinomycetes</taxon>
        <taxon>Kitasatosporales</taxon>
        <taxon>Streptomycetaceae</taxon>
        <taxon>Streptomyces</taxon>
    </lineage>
</organism>
<feature type="compositionally biased region" description="Pro residues" evidence="1">
    <location>
        <begin position="284"/>
        <end position="293"/>
    </location>
</feature>
<feature type="compositionally biased region" description="Pro residues" evidence="1">
    <location>
        <begin position="328"/>
        <end position="364"/>
    </location>
</feature>
<evidence type="ECO:0000313" key="3">
    <source>
        <dbReference type="Proteomes" id="UP001165269"/>
    </source>
</evidence>
<reference evidence="2" key="1">
    <citation type="submission" date="2022-03" db="EMBL/GenBank/DDBJ databases">
        <title>Streptomyces 7R015 and 7R016 isolated from Barleria lupulina in Thailand.</title>
        <authorList>
            <person name="Kanchanasin P."/>
            <person name="Phongsopitanun W."/>
            <person name="Tanasupawat S."/>
        </authorList>
    </citation>
    <scope>NUCLEOTIDE SEQUENCE</scope>
    <source>
        <strain evidence="2">7R015</strain>
    </source>
</reference>
<feature type="compositionally biased region" description="Low complexity" evidence="1">
    <location>
        <begin position="75"/>
        <end position="89"/>
    </location>
</feature>
<feature type="region of interest" description="Disordered" evidence="1">
    <location>
        <begin position="124"/>
        <end position="144"/>
    </location>
</feature>